<dbReference type="NCBIfam" id="TIGR02224">
    <property type="entry name" value="recomb_XerC"/>
    <property type="match status" value="1"/>
</dbReference>
<keyword evidence="8 10" id="KW-0233">DNA recombination</keyword>
<dbReference type="AlphaFoldDB" id="A0A2V3W2S5"/>
<evidence type="ECO:0000313" key="14">
    <source>
        <dbReference type="EMBL" id="PXW88597.1"/>
    </source>
</evidence>
<dbReference type="PROSITE" id="PS51898">
    <property type="entry name" value="TYR_RECOMBINASE"/>
    <property type="match status" value="1"/>
</dbReference>
<dbReference type="InterPro" id="IPR023009">
    <property type="entry name" value="Tyrosine_recombinase_XerC/XerD"/>
</dbReference>
<feature type="active site" evidence="10">
    <location>
        <position position="149"/>
    </location>
</feature>
<dbReference type="InterPro" id="IPR013762">
    <property type="entry name" value="Integrase-like_cat_sf"/>
</dbReference>
<reference evidence="14 15" key="1">
    <citation type="submission" date="2018-05" db="EMBL/GenBank/DDBJ databases">
        <title>Genomic Encyclopedia of Type Strains, Phase IV (KMG-IV): sequencing the most valuable type-strain genomes for metagenomic binning, comparative biology and taxonomic classification.</title>
        <authorList>
            <person name="Goeker M."/>
        </authorList>
    </citation>
    <scope>NUCLEOTIDE SEQUENCE [LARGE SCALE GENOMIC DNA]</scope>
    <source>
        <strain evidence="14 15">DSM 28556</strain>
    </source>
</reference>
<dbReference type="InterPro" id="IPR004107">
    <property type="entry name" value="Integrase_SAM-like_N"/>
</dbReference>
<dbReference type="Gene3D" id="1.10.150.130">
    <property type="match status" value="1"/>
</dbReference>
<dbReference type="GO" id="GO:0006313">
    <property type="term" value="P:DNA transposition"/>
    <property type="evidence" value="ECO:0007669"/>
    <property type="project" value="UniProtKB-UniRule"/>
</dbReference>
<comment type="caution">
    <text evidence="14">The sequence shown here is derived from an EMBL/GenBank/DDBJ whole genome shotgun (WGS) entry which is preliminary data.</text>
</comment>
<dbReference type="EMBL" id="QJJQ01000003">
    <property type="protein sequence ID" value="PXW88597.1"/>
    <property type="molecule type" value="Genomic_DNA"/>
</dbReference>
<dbReference type="NCBIfam" id="NF001399">
    <property type="entry name" value="PRK00283.1"/>
    <property type="match status" value="1"/>
</dbReference>
<keyword evidence="7 10" id="KW-0238">DNA-binding</keyword>
<dbReference type="Pfam" id="PF02899">
    <property type="entry name" value="Phage_int_SAM_1"/>
    <property type="match status" value="1"/>
</dbReference>
<evidence type="ECO:0000256" key="1">
    <source>
        <dbReference type="ARBA" id="ARBA00004496"/>
    </source>
</evidence>
<dbReference type="PANTHER" id="PTHR30349:SF77">
    <property type="entry name" value="TYROSINE RECOMBINASE XERC"/>
    <property type="match status" value="1"/>
</dbReference>
<keyword evidence="3 10" id="KW-0963">Cytoplasm</keyword>
<evidence type="ECO:0000256" key="3">
    <source>
        <dbReference type="ARBA" id="ARBA00022490"/>
    </source>
</evidence>
<dbReference type="Gene3D" id="1.10.443.10">
    <property type="entry name" value="Intergrase catalytic core"/>
    <property type="match status" value="1"/>
</dbReference>
<dbReference type="GO" id="GO:0009037">
    <property type="term" value="F:tyrosine-based site-specific recombinase activity"/>
    <property type="evidence" value="ECO:0007669"/>
    <property type="project" value="UniProtKB-UniRule"/>
</dbReference>
<feature type="active site" evidence="10">
    <location>
        <position position="173"/>
    </location>
</feature>
<evidence type="ECO:0000259" key="13">
    <source>
        <dbReference type="PROSITE" id="PS51900"/>
    </source>
</evidence>
<keyword evidence="5 10" id="KW-0159">Chromosome partition</keyword>
<evidence type="ECO:0000256" key="9">
    <source>
        <dbReference type="ARBA" id="ARBA00023306"/>
    </source>
</evidence>
<evidence type="ECO:0000256" key="11">
    <source>
        <dbReference type="NCBIfam" id="TIGR02224"/>
    </source>
</evidence>
<keyword evidence="15" id="KW-1185">Reference proteome</keyword>
<evidence type="ECO:0000256" key="4">
    <source>
        <dbReference type="ARBA" id="ARBA00022618"/>
    </source>
</evidence>
<dbReference type="InterPro" id="IPR011010">
    <property type="entry name" value="DNA_brk_join_enz"/>
</dbReference>
<evidence type="ECO:0000313" key="15">
    <source>
        <dbReference type="Proteomes" id="UP000247978"/>
    </source>
</evidence>
<dbReference type="InterPro" id="IPR010998">
    <property type="entry name" value="Integrase_recombinase_N"/>
</dbReference>
<sequence length="309" mass="35974">MQRLNTHLKRFIEYLQVEKNASDYTITFYQSDLQLFFQFLVKEEVKDIADVDPMVVRLFLTELYKRKLSRKSVSRTLSCLRTFYKFLEKDHVIERNPFIHIPLPKQDKRIPSFFYLKELSELFEVSDLTTPLGQRNQALLEVFYATGIRVSECQGLKLDNIDFSIGILNVIGKGRKERYIPFGQYAQDALSTYIKDGRSKLLNKASFSSNHVFLNARGNPITTRGIHYTLQQMVKKTSLTVNMHPHKLRHTFATHLLNEGADLRAVQELLGHENLSSTQIYTHVTKDRLRNVYLNSHPRAKLDGYNEGK</sequence>
<dbReference type="InterPro" id="IPR044068">
    <property type="entry name" value="CB"/>
</dbReference>
<evidence type="ECO:0000256" key="6">
    <source>
        <dbReference type="ARBA" id="ARBA00022908"/>
    </source>
</evidence>
<dbReference type="GO" id="GO:0007059">
    <property type="term" value="P:chromosome segregation"/>
    <property type="evidence" value="ECO:0007669"/>
    <property type="project" value="UniProtKB-UniRule"/>
</dbReference>
<dbReference type="GO" id="GO:0005737">
    <property type="term" value="C:cytoplasm"/>
    <property type="evidence" value="ECO:0007669"/>
    <property type="project" value="UniProtKB-SubCell"/>
</dbReference>
<dbReference type="CDD" id="cd00798">
    <property type="entry name" value="INT_XerDC_C"/>
    <property type="match status" value="1"/>
</dbReference>
<evidence type="ECO:0000256" key="7">
    <source>
        <dbReference type="ARBA" id="ARBA00023125"/>
    </source>
</evidence>
<keyword evidence="6 10" id="KW-0229">DNA integration</keyword>
<dbReference type="Pfam" id="PF00589">
    <property type="entry name" value="Phage_integrase"/>
    <property type="match status" value="1"/>
</dbReference>
<evidence type="ECO:0000259" key="12">
    <source>
        <dbReference type="PROSITE" id="PS51898"/>
    </source>
</evidence>
<evidence type="ECO:0000256" key="2">
    <source>
        <dbReference type="ARBA" id="ARBA00006657"/>
    </source>
</evidence>
<feature type="active site" evidence="10">
    <location>
        <position position="249"/>
    </location>
</feature>
<dbReference type="GO" id="GO:0003677">
    <property type="term" value="F:DNA binding"/>
    <property type="evidence" value="ECO:0007669"/>
    <property type="project" value="UniProtKB-UniRule"/>
</dbReference>
<protein>
    <recommendedName>
        <fullName evidence="10 11">Tyrosine recombinase XerC</fullName>
    </recommendedName>
</protein>
<keyword evidence="9 10" id="KW-0131">Cell cycle</keyword>
<dbReference type="Proteomes" id="UP000247978">
    <property type="component" value="Unassembled WGS sequence"/>
</dbReference>
<dbReference type="InterPro" id="IPR050090">
    <property type="entry name" value="Tyrosine_recombinase_XerCD"/>
</dbReference>
<feature type="domain" description="Tyr recombinase" evidence="12">
    <location>
        <begin position="109"/>
        <end position="294"/>
    </location>
</feature>
<evidence type="ECO:0000256" key="8">
    <source>
        <dbReference type="ARBA" id="ARBA00023172"/>
    </source>
</evidence>
<comment type="similarity">
    <text evidence="2 10">Belongs to the 'phage' integrase family. XerC subfamily.</text>
</comment>
<feature type="active site" description="O-(3'-phospho-DNA)-tyrosine intermediate" evidence="10">
    <location>
        <position position="281"/>
    </location>
</feature>
<gene>
    <name evidence="10" type="primary">xerC</name>
    <name evidence="14" type="ORF">DFR56_103102</name>
</gene>
<dbReference type="PANTHER" id="PTHR30349">
    <property type="entry name" value="PHAGE INTEGRASE-RELATED"/>
    <property type="match status" value="1"/>
</dbReference>
<dbReference type="OrthoDB" id="9801717at2"/>
<comment type="subcellular location">
    <subcellularLocation>
        <location evidence="1 10">Cytoplasm</location>
    </subcellularLocation>
</comment>
<keyword evidence="4 10" id="KW-0132">Cell division</keyword>
<dbReference type="PROSITE" id="PS51900">
    <property type="entry name" value="CB"/>
    <property type="match status" value="1"/>
</dbReference>
<accession>A0A2V3W2S5</accession>
<organism evidence="14 15">
    <name type="scientific">Pseudogracilibacillus auburnensis</name>
    <dbReference type="NCBI Taxonomy" id="1494959"/>
    <lineage>
        <taxon>Bacteria</taxon>
        <taxon>Bacillati</taxon>
        <taxon>Bacillota</taxon>
        <taxon>Bacilli</taxon>
        <taxon>Bacillales</taxon>
        <taxon>Bacillaceae</taxon>
        <taxon>Pseudogracilibacillus</taxon>
    </lineage>
</organism>
<comment type="function">
    <text evidence="10">Site-specific tyrosine recombinase, which acts by catalyzing the cutting and rejoining of the recombining DNA molecules. The XerC-XerD complex is essential to convert dimers of the bacterial chromosome into monomers to permit their segregation at cell division. It also contributes to the segregational stability of plasmids.</text>
</comment>
<feature type="active site" evidence="10">
    <location>
        <position position="246"/>
    </location>
</feature>
<evidence type="ECO:0000256" key="10">
    <source>
        <dbReference type="HAMAP-Rule" id="MF_01808"/>
    </source>
</evidence>
<comment type="subunit">
    <text evidence="10">Forms a cyclic heterotetrameric complex composed of two molecules of XerC and two molecules of XerD.</text>
</comment>
<name>A0A2V3W2S5_9BACI</name>
<dbReference type="HAMAP" id="MF_01808">
    <property type="entry name" value="Recomb_XerC_XerD"/>
    <property type="match status" value="1"/>
</dbReference>
<proteinExistence type="inferred from homology"/>
<dbReference type="InterPro" id="IPR011931">
    <property type="entry name" value="Recomb_XerC"/>
</dbReference>
<dbReference type="RefSeq" id="WP_110394437.1">
    <property type="nucleotide sequence ID" value="NZ_JADIJL010000015.1"/>
</dbReference>
<feature type="domain" description="Core-binding (CB)" evidence="13">
    <location>
        <begin position="2"/>
        <end position="88"/>
    </location>
</feature>
<dbReference type="InterPro" id="IPR002104">
    <property type="entry name" value="Integrase_catalytic"/>
</dbReference>
<feature type="active site" evidence="10">
    <location>
        <position position="272"/>
    </location>
</feature>
<evidence type="ECO:0000256" key="5">
    <source>
        <dbReference type="ARBA" id="ARBA00022829"/>
    </source>
</evidence>
<dbReference type="SUPFAM" id="SSF56349">
    <property type="entry name" value="DNA breaking-rejoining enzymes"/>
    <property type="match status" value="1"/>
</dbReference>
<dbReference type="GO" id="GO:0051301">
    <property type="term" value="P:cell division"/>
    <property type="evidence" value="ECO:0007669"/>
    <property type="project" value="UniProtKB-UniRule"/>
</dbReference>